<dbReference type="Proteomes" id="UP000267798">
    <property type="component" value="Unassembled WGS sequence"/>
</dbReference>
<keyword evidence="4" id="KW-1015">Disulfide bond</keyword>
<keyword evidence="5" id="KW-1133">Transmembrane helix</keyword>
<dbReference type="InterPro" id="IPR013766">
    <property type="entry name" value="Thioredoxin_domain"/>
</dbReference>
<feature type="transmembrane region" description="Helical" evidence="5">
    <location>
        <begin position="21"/>
        <end position="39"/>
    </location>
</feature>
<dbReference type="InterPro" id="IPR036249">
    <property type="entry name" value="Thioredoxin-like_sf"/>
</dbReference>
<feature type="disulfide bond" description="Redox-active" evidence="4">
    <location>
        <begin position="84"/>
        <end position="88"/>
    </location>
</feature>
<keyword evidence="8" id="KW-1185">Reference proteome</keyword>
<dbReference type="OrthoDB" id="9811998at2"/>
<dbReference type="Gene3D" id="3.40.30.10">
    <property type="entry name" value="Glutaredoxin"/>
    <property type="match status" value="1"/>
</dbReference>
<dbReference type="CDD" id="cd02968">
    <property type="entry name" value="SCO"/>
    <property type="match status" value="1"/>
</dbReference>
<evidence type="ECO:0000256" key="5">
    <source>
        <dbReference type="SAM" id="Phobius"/>
    </source>
</evidence>
<evidence type="ECO:0000256" key="1">
    <source>
        <dbReference type="ARBA" id="ARBA00010996"/>
    </source>
</evidence>
<evidence type="ECO:0000313" key="8">
    <source>
        <dbReference type="Proteomes" id="UP000267798"/>
    </source>
</evidence>
<name>A0A3A6PI52_9BACL</name>
<dbReference type="GO" id="GO:0046872">
    <property type="term" value="F:metal ion binding"/>
    <property type="evidence" value="ECO:0007669"/>
    <property type="project" value="UniProtKB-KW"/>
</dbReference>
<keyword evidence="5" id="KW-0812">Transmembrane</keyword>
<protein>
    <submittedName>
        <fullName evidence="7">SCO family protein</fullName>
    </submittedName>
</protein>
<dbReference type="InterPro" id="IPR003782">
    <property type="entry name" value="SCO1/SenC"/>
</dbReference>
<feature type="binding site" evidence="3">
    <location>
        <position position="84"/>
    </location>
    <ligand>
        <name>Cu cation</name>
        <dbReference type="ChEBI" id="CHEBI:23378"/>
    </ligand>
</feature>
<keyword evidence="5" id="KW-0472">Membrane</keyword>
<proteinExistence type="inferred from homology"/>
<sequence length="212" mass="23765">MGTNGGEDKTMSFLRKHSFKIAVLALCAAMGIYLLIMYGPKKAEPLPVLQAAPAFEMNDIDGKPVSLESTNGKVRIVYFYFANCPDVCPPTTFMLGQAQDMLKAQGTLGDKVELISITFDPERDTPEAIRQFAERTSADMEGWHFLRGEEDATIQLARDFEVGVIKVEKENTFAHFNVITLVDQNGQIREWINGNDEELTPEYIVQQINKLL</sequence>
<evidence type="ECO:0000256" key="2">
    <source>
        <dbReference type="ARBA" id="ARBA00023008"/>
    </source>
</evidence>
<keyword evidence="2 3" id="KW-0186">Copper</keyword>
<reference evidence="7 8" key="1">
    <citation type="submission" date="2018-09" db="EMBL/GenBank/DDBJ databases">
        <title>Paenibacillus aracenensis nov. sp. isolated from a cave in southern Spain.</title>
        <authorList>
            <person name="Jurado V."/>
            <person name="Gutierrez-Patricio S."/>
            <person name="Gonzalez-Pimentel J.L."/>
            <person name="Miller A.Z."/>
            <person name="Laiz L."/>
            <person name="Saiz-Jimenez C."/>
        </authorList>
    </citation>
    <scope>NUCLEOTIDE SEQUENCE [LARGE SCALE GENOMIC DNA]</scope>
    <source>
        <strain evidence="7 8">JCM 19203</strain>
    </source>
</reference>
<dbReference type="PANTHER" id="PTHR12151">
    <property type="entry name" value="ELECTRON TRANSPORT PROTIN SCO1/SENC FAMILY MEMBER"/>
    <property type="match status" value="1"/>
</dbReference>
<dbReference type="AlphaFoldDB" id="A0A3A6PI52"/>
<evidence type="ECO:0000313" key="7">
    <source>
        <dbReference type="EMBL" id="RJX39396.1"/>
    </source>
</evidence>
<dbReference type="PROSITE" id="PS51352">
    <property type="entry name" value="THIOREDOXIN_2"/>
    <property type="match status" value="1"/>
</dbReference>
<dbReference type="EMBL" id="QXQB01000002">
    <property type="protein sequence ID" value="RJX39396.1"/>
    <property type="molecule type" value="Genomic_DNA"/>
</dbReference>
<feature type="binding site" evidence="3">
    <location>
        <position position="88"/>
    </location>
    <ligand>
        <name>Cu cation</name>
        <dbReference type="ChEBI" id="CHEBI:23378"/>
    </ligand>
</feature>
<evidence type="ECO:0000256" key="3">
    <source>
        <dbReference type="PIRSR" id="PIRSR603782-1"/>
    </source>
</evidence>
<keyword evidence="3" id="KW-0479">Metal-binding</keyword>
<dbReference type="PANTHER" id="PTHR12151:SF25">
    <property type="entry name" value="LINALOOL DEHYDRATASE_ISOMERASE DOMAIN-CONTAINING PROTEIN"/>
    <property type="match status" value="1"/>
</dbReference>
<feature type="domain" description="Thioredoxin" evidence="6">
    <location>
        <begin position="46"/>
        <end position="212"/>
    </location>
</feature>
<comment type="similarity">
    <text evidence="1">Belongs to the SCO1/2 family.</text>
</comment>
<organism evidence="7 8">
    <name type="scientific">Paenibacillus pinisoli</name>
    <dbReference type="NCBI Taxonomy" id="1276110"/>
    <lineage>
        <taxon>Bacteria</taxon>
        <taxon>Bacillati</taxon>
        <taxon>Bacillota</taxon>
        <taxon>Bacilli</taxon>
        <taxon>Bacillales</taxon>
        <taxon>Paenibacillaceae</taxon>
        <taxon>Paenibacillus</taxon>
    </lineage>
</organism>
<dbReference type="Pfam" id="PF02630">
    <property type="entry name" value="SCO1-SenC"/>
    <property type="match status" value="1"/>
</dbReference>
<evidence type="ECO:0000256" key="4">
    <source>
        <dbReference type="PIRSR" id="PIRSR603782-2"/>
    </source>
</evidence>
<dbReference type="SUPFAM" id="SSF52833">
    <property type="entry name" value="Thioredoxin-like"/>
    <property type="match status" value="1"/>
</dbReference>
<accession>A0A3A6PI52</accession>
<evidence type="ECO:0000259" key="6">
    <source>
        <dbReference type="PROSITE" id="PS51352"/>
    </source>
</evidence>
<feature type="binding site" evidence="3">
    <location>
        <position position="175"/>
    </location>
    <ligand>
        <name>Cu cation</name>
        <dbReference type="ChEBI" id="CHEBI:23378"/>
    </ligand>
</feature>
<comment type="caution">
    <text evidence="7">The sequence shown here is derived from an EMBL/GenBank/DDBJ whole genome shotgun (WGS) entry which is preliminary data.</text>
</comment>
<gene>
    <name evidence="7" type="ORF">D3P09_08115</name>
</gene>